<dbReference type="InterPro" id="IPR012902">
    <property type="entry name" value="N_methyl_site"/>
</dbReference>
<dbReference type="Pfam" id="PF07963">
    <property type="entry name" value="N_methyl"/>
    <property type="match status" value="1"/>
</dbReference>
<name>A0A7V2T2G8_LEUMU</name>
<evidence type="ECO:0000256" key="9">
    <source>
        <dbReference type="ARBA" id="ARBA00023136"/>
    </source>
</evidence>
<dbReference type="GO" id="GO:0005886">
    <property type="term" value="C:plasma membrane"/>
    <property type="evidence" value="ECO:0007669"/>
    <property type="project" value="UniProtKB-SubCell"/>
</dbReference>
<comment type="caution">
    <text evidence="13">The sequence shown here is derived from an EMBL/GenBank/DDBJ whole genome shotgun (WGS) entry which is preliminary data.</text>
</comment>
<dbReference type="PANTHER" id="PTHR30093:SF44">
    <property type="entry name" value="TYPE II SECRETION SYSTEM CORE PROTEIN G"/>
    <property type="match status" value="1"/>
</dbReference>
<evidence type="ECO:0000256" key="4">
    <source>
        <dbReference type="ARBA" id="ARBA00022475"/>
    </source>
</evidence>
<evidence type="ECO:0000256" key="11">
    <source>
        <dbReference type="SAM" id="Phobius"/>
    </source>
</evidence>
<keyword evidence="4" id="KW-1003">Cell membrane</keyword>
<keyword evidence="6" id="KW-0997">Cell inner membrane</keyword>
<reference evidence="13" key="1">
    <citation type="journal article" date="2020" name="mSystems">
        <title>Genome- and Community-Level Interaction Insights into Carbon Utilization and Element Cycling Functions of Hydrothermarchaeota in Hydrothermal Sediment.</title>
        <authorList>
            <person name="Zhou Z."/>
            <person name="Liu Y."/>
            <person name="Xu W."/>
            <person name="Pan J."/>
            <person name="Luo Z.H."/>
            <person name="Li M."/>
        </authorList>
    </citation>
    <scope>NUCLEOTIDE SEQUENCE [LARGE SCALE GENOMIC DNA]</scope>
    <source>
        <strain evidence="13">HyVt-493</strain>
    </source>
</reference>
<evidence type="ECO:0000256" key="8">
    <source>
        <dbReference type="ARBA" id="ARBA00022989"/>
    </source>
</evidence>
<evidence type="ECO:0000256" key="6">
    <source>
        <dbReference type="ARBA" id="ARBA00022519"/>
    </source>
</evidence>
<feature type="region of interest" description="Disordered" evidence="10">
    <location>
        <begin position="77"/>
        <end position="100"/>
    </location>
</feature>
<dbReference type="PANTHER" id="PTHR30093">
    <property type="entry name" value="GENERAL SECRETION PATHWAY PROTEIN G"/>
    <property type="match status" value="1"/>
</dbReference>
<dbReference type="InterPro" id="IPR000983">
    <property type="entry name" value="Bac_GSPG_pilin"/>
</dbReference>
<dbReference type="SUPFAM" id="SSF54523">
    <property type="entry name" value="Pili subunits"/>
    <property type="match status" value="1"/>
</dbReference>
<feature type="region of interest" description="Disordered" evidence="10">
    <location>
        <begin position="120"/>
        <end position="141"/>
    </location>
</feature>
<dbReference type="PROSITE" id="PS00409">
    <property type="entry name" value="PROKAR_NTER_METHYL"/>
    <property type="match status" value="1"/>
</dbReference>
<feature type="compositionally biased region" description="Basic and acidic residues" evidence="10">
    <location>
        <begin position="84"/>
        <end position="99"/>
    </location>
</feature>
<dbReference type="NCBIfam" id="TIGR01710">
    <property type="entry name" value="typeII_sec_gspG"/>
    <property type="match status" value="1"/>
</dbReference>
<keyword evidence="9 11" id="KW-0472">Membrane</keyword>
<comment type="subcellular location">
    <subcellularLocation>
        <location evidence="1">Cell inner membrane</location>
        <topology evidence="1">Single-pass membrane protein</topology>
    </subcellularLocation>
</comment>
<evidence type="ECO:0000256" key="2">
    <source>
        <dbReference type="ARBA" id="ARBA00009984"/>
    </source>
</evidence>
<dbReference type="AlphaFoldDB" id="A0A7V2T2G8"/>
<evidence type="ECO:0000256" key="5">
    <source>
        <dbReference type="ARBA" id="ARBA00022481"/>
    </source>
</evidence>
<accession>A0A7V2T2G8</accession>
<gene>
    <name evidence="13" type="primary">gspG</name>
    <name evidence="13" type="ORF">ENJ51_06045</name>
</gene>
<dbReference type="PRINTS" id="PR00813">
    <property type="entry name" value="BCTERIALGSPG"/>
</dbReference>
<dbReference type="GO" id="GO:0015627">
    <property type="term" value="C:type II protein secretion system complex"/>
    <property type="evidence" value="ECO:0007669"/>
    <property type="project" value="InterPro"/>
</dbReference>
<dbReference type="EMBL" id="DRMS01000229">
    <property type="protein sequence ID" value="HFC92358.1"/>
    <property type="molecule type" value="Genomic_DNA"/>
</dbReference>
<keyword evidence="7 11" id="KW-0812">Transmembrane</keyword>
<dbReference type="InterPro" id="IPR013545">
    <property type="entry name" value="T2SS_protein-GspG_C"/>
</dbReference>
<organism evidence="13">
    <name type="scientific">Leucothrix mucor</name>
    <dbReference type="NCBI Taxonomy" id="45248"/>
    <lineage>
        <taxon>Bacteria</taxon>
        <taxon>Pseudomonadati</taxon>
        <taxon>Pseudomonadota</taxon>
        <taxon>Gammaproteobacteria</taxon>
        <taxon>Thiotrichales</taxon>
        <taxon>Thiotrichaceae</taxon>
        <taxon>Leucothrix</taxon>
    </lineage>
</organism>
<proteinExistence type="inferred from homology"/>
<dbReference type="NCBIfam" id="TIGR02532">
    <property type="entry name" value="IV_pilin_GFxxxE"/>
    <property type="match status" value="1"/>
</dbReference>
<evidence type="ECO:0000256" key="10">
    <source>
        <dbReference type="SAM" id="MobiDB-lite"/>
    </source>
</evidence>
<dbReference type="InterPro" id="IPR045584">
    <property type="entry name" value="Pilin-like"/>
</dbReference>
<dbReference type="Pfam" id="PF08334">
    <property type="entry name" value="T2SSG"/>
    <property type="match status" value="1"/>
</dbReference>
<dbReference type="Gene3D" id="3.30.700.10">
    <property type="entry name" value="Glycoprotein, Type 4 Pilin"/>
    <property type="match status" value="1"/>
</dbReference>
<evidence type="ECO:0000256" key="3">
    <source>
        <dbReference type="ARBA" id="ARBA00020042"/>
    </source>
</evidence>
<evidence type="ECO:0000313" key="13">
    <source>
        <dbReference type="EMBL" id="HFC92358.1"/>
    </source>
</evidence>
<protein>
    <recommendedName>
        <fullName evidence="3">Type II secretion system core protein G</fullName>
    </recommendedName>
</protein>
<dbReference type="Proteomes" id="UP000885750">
    <property type="component" value="Unassembled WGS sequence"/>
</dbReference>
<evidence type="ECO:0000256" key="7">
    <source>
        <dbReference type="ARBA" id="ARBA00022692"/>
    </source>
</evidence>
<keyword evidence="5" id="KW-0488">Methylation</keyword>
<feature type="domain" description="Type II secretion system protein GspG C-terminal" evidence="12">
    <location>
        <begin position="34"/>
        <end position="134"/>
    </location>
</feature>
<keyword evidence="8 11" id="KW-1133">Transmembrane helix</keyword>
<sequence>MSLSSKSGMQGFTLLEVMVVVVIIAVMGAMIAPKVIGNIEEARISTAKSDITNIKNSLKLYKMKNIQYPSTDQGLEALVSKPSGDPEPKAWSKMLDKTPVDPWDNPYKYLSPGSHGDVDIYSWGPDGRQSDDDIGSWDSKN</sequence>
<dbReference type="GO" id="GO:0015628">
    <property type="term" value="P:protein secretion by the type II secretion system"/>
    <property type="evidence" value="ECO:0007669"/>
    <property type="project" value="InterPro"/>
</dbReference>
<comment type="similarity">
    <text evidence="2">Belongs to the GSP G family.</text>
</comment>
<dbReference type="InterPro" id="IPR010054">
    <property type="entry name" value="Type2_sec_GspG"/>
</dbReference>
<feature type="transmembrane region" description="Helical" evidence="11">
    <location>
        <begin position="12"/>
        <end position="32"/>
    </location>
</feature>
<evidence type="ECO:0000256" key="1">
    <source>
        <dbReference type="ARBA" id="ARBA00004377"/>
    </source>
</evidence>
<evidence type="ECO:0000259" key="12">
    <source>
        <dbReference type="Pfam" id="PF08334"/>
    </source>
</evidence>